<dbReference type="AlphaFoldDB" id="A0AAX3HXK3"/>
<proteinExistence type="predicted"/>
<reference evidence="1 2" key="1">
    <citation type="submission" date="2019-04" db="EMBL/GenBank/DDBJ databases">
        <authorList>
            <person name="Patino-Navarrete R."/>
            <person name="Patino Navarrete R."/>
        </authorList>
    </citation>
    <scope>NUCLEOTIDE SEQUENCE [LARGE SCALE GENOMIC DNA]</scope>
    <source>
        <strain evidence="1">Bacillus thuringiensis strain AR23</strain>
    </source>
</reference>
<comment type="caution">
    <text evidence="1">The sequence shown here is derived from an EMBL/GenBank/DDBJ whole genome shotgun (WGS) entry which is preliminary data.</text>
</comment>
<protein>
    <submittedName>
        <fullName evidence="1">Uncharacterized protein</fullName>
    </submittedName>
</protein>
<dbReference type="Proteomes" id="UP000508034">
    <property type="component" value="Unassembled WGS sequence"/>
</dbReference>
<sequence>MKAKLYEEDGLLEKIFEILNDLREQCRKQLEGL</sequence>
<accession>A0AAX3HXK3</accession>
<organism evidence="1 2">
    <name type="scientific">Bacillus thuringiensis subsp. israelensis</name>
    <dbReference type="NCBI Taxonomy" id="1430"/>
    <lineage>
        <taxon>Bacteria</taxon>
        <taxon>Bacillati</taxon>
        <taxon>Bacillota</taxon>
        <taxon>Bacilli</taxon>
        <taxon>Bacillales</taxon>
        <taxon>Bacillaceae</taxon>
        <taxon>Bacillus</taxon>
        <taxon>Bacillus cereus group</taxon>
    </lineage>
</organism>
<evidence type="ECO:0000313" key="1">
    <source>
        <dbReference type="EMBL" id="VIJ07606.1"/>
    </source>
</evidence>
<gene>
    <name evidence="1" type="ORF">BTAR23_AR23_05714</name>
</gene>
<dbReference type="EMBL" id="CAAKHA010000027">
    <property type="protein sequence ID" value="VIJ07606.1"/>
    <property type="molecule type" value="Genomic_DNA"/>
</dbReference>
<name>A0AAX3HXK3_BACTI</name>
<evidence type="ECO:0000313" key="2">
    <source>
        <dbReference type="Proteomes" id="UP000508034"/>
    </source>
</evidence>